<keyword evidence="8" id="KW-0560">Oxidoreductase</keyword>
<evidence type="ECO:0000256" key="10">
    <source>
        <dbReference type="ARBA" id="ARBA00026112"/>
    </source>
</evidence>
<dbReference type="AlphaFoldDB" id="A0AAN7V3E8"/>
<evidence type="ECO:0000256" key="13">
    <source>
        <dbReference type="RuleBase" id="RU000363"/>
    </source>
</evidence>
<evidence type="ECO:0000256" key="8">
    <source>
        <dbReference type="ARBA" id="ARBA00023002"/>
    </source>
</evidence>
<evidence type="ECO:0000256" key="2">
    <source>
        <dbReference type="ARBA" id="ARBA00004760"/>
    </source>
</evidence>
<feature type="transmembrane region" description="Helical" evidence="14">
    <location>
        <begin position="161"/>
        <end position="181"/>
    </location>
</feature>
<evidence type="ECO:0000256" key="5">
    <source>
        <dbReference type="ARBA" id="ARBA00022824"/>
    </source>
</evidence>
<comment type="caution">
    <text evidence="16">The sequence shown here is derived from an EMBL/GenBank/DDBJ whole genome shotgun (WGS) entry which is preliminary data.</text>
</comment>
<keyword evidence="14" id="KW-0812">Transmembrane</keyword>
<reference evidence="16 17" key="1">
    <citation type="journal article" date="2024" name="Insects">
        <title>An Improved Chromosome-Level Genome Assembly of the Firefly Pyrocoelia pectoralis.</title>
        <authorList>
            <person name="Fu X."/>
            <person name="Meyer-Rochow V.B."/>
            <person name="Ballantyne L."/>
            <person name="Zhu X."/>
        </authorList>
    </citation>
    <scope>NUCLEOTIDE SEQUENCE [LARGE SCALE GENOMIC DNA]</scope>
    <source>
        <strain evidence="16">XCY_ONT2</strain>
    </source>
</reference>
<dbReference type="GO" id="GO:0005789">
    <property type="term" value="C:endoplasmic reticulum membrane"/>
    <property type="evidence" value="ECO:0007669"/>
    <property type="project" value="TreeGrafter"/>
</dbReference>
<protein>
    <recommendedName>
        <fullName evidence="10">3-dehydrosphinganine reductase</fullName>
        <ecNumber evidence="10">1.1.1.102</ecNumber>
    </recommendedName>
</protein>
<evidence type="ECO:0000256" key="7">
    <source>
        <dbReference type="ARBA" id="ARBA00022919"/>
    </source>
</evidence>
<evidence type="ECO:0000256" key="9">
    <source>
        <dbReference type="ARBA" id="ARBA00023098"/>
    </source>
</evidence>
<keyword evidence="15" id="KW-0732">Signal</keyword>
<dbReference type="PRINTS" id="PR00081">
    <property type="entry name" value="GDHRDH"/>
</dbReference>
<comment type="function">
    <text evidence="11">Catalyzes the reduction of 3'-oxosphinganine (3-ketodihydrosphingosine/KDS) to sphinganine (dihydrosphingosine/DHS), the second step of de novo sphingolipid biosynthesis.</text>
</comment>
<evidence type="ECO:0000256" key="4">
    <source>
        <dbReference type="ARBA" id="ARBA00006484"/>
    </source>
</evidence>
<keyword evidence="9" id="KW-0443">Lipid metabolism</keyword>
<keyword evidence="17" id="KW-1185">Reference proteome</keyword>
<comment type="catalytic activity">
    <reaction evidence="12">
        <text>sphinganine + NADP(+) = 3-oxosphinganine + NADPH + H(+)</text>
        <dbReference type="Rhea" id="RHEA:22640"/>
        <dbReference type="ChEBI" id="CHEBI:15378"/>
        <dbReference type="ChEBI" id="CHEBI:57783"/>
        <dbReference type="ChEBI" id="CHEBI:57817"/>
        <dbReference type="ChEBI" id="CHEBI:58299"/>
        <dbReference type="ChEBI" id="CHEBI:58349"/>
        <dbReference type="EC" id="1.1.1.102"/>
    </reaction>
    <physiologicalReaction direction="right-to-left" evidence="12">
        <dbReference type="Rhea" id="RHEA:22642"/>
    </physiologicalReaction>
</comment>
<dbReference type="SUPFAM" id="SSF51735">
    <property type="entry name" value="NAD(P)-binding Rossmann-fold domains"/>
    <property type="match status" value="1"/>
</dbReference>
<dbReference type="GO" id="GO:0030148">
    <property type="term" value="P:sphingolipid biosynthetic process"/>
    <property type="evidence" value="ECO:0007669"/>
    <property type="project" value="InterPro"/>
</dbReference>
<evidence type="ECO:0000256" key="1">
    <source>
        <dbReference type="ARBA" id="ARBA00004240"/>
    </source>
</evidence>
<gene>
    <name evidence="16" type="ORF">RI129_012195</name>
</gene>
<evidence type="ECO:0000313" key="17">
    <source>
        <dbReference type="Proteomes" id="UP001329430"/>
    </source>
</evidence>
<comment type="similarity">
    <text evidence="4 13">Belongs to the short-chain dehydrogenases/reductases (SDR) family.</text>
</comment>
<dbReference type="PRINTS" id="PR00080">
    <property type="entry name" value="SDRFAMILY"/>
</dbReference>
<evidence type="ECO:0000313" key="16">
    <source>
        <dbReference type="EMBL" id="KAK5639703.1"/>
    </source>
</evidence>
<feature type="chain" id="PRO_5043023104" description="3-dehydrosphinganine reductase" evidence="15">
    <location>
        <begin position="20"/>
        <end position="321"/>
    </location>
</feature>
<accession>A0AAN7V3E8</accession>
<evidence type="ECO:0000256" key="3">
    <source>
        <dbReference type="ARBA" id="ARBA00004991"/>
    </source>
</evidence>
<keyword evidence="14" id="KW-1133">Transmembrane helix</keyword>
<dbReference type="Gene3D" id="3.40.50.720">
    <property type="entry name" value="NAD(P)-binding Rossmann-like Domain"/>
    <property type="match status" value="1"/>
</dbReference>
<comment type="subcellular location">
    <subcellularLocation>
        <location evidence="1">Endoplasmic reticulum</location>
    </subcellularLocation>
</comment>
<dbReference type="GO" id="GO:0006666">
    <property type="term" value="P:3-keto-sphinganine metabolic process"/>
    <property type="evidence" value="ECO:0007669"/>
    <property type="project" value="InterPro"/>
</dbReference>
<keyword evidence="5" id="KW-0256">Endoplasmic reticulum</keyword>
<dbReference type="EC" id="1.1.1.102" evidence="10"/>
<name>A0AAN7V3E8_9COLE</name>
<dbReference type="CDD" id="cd08939">
    <property type="entry name" value="KDSR-like_SDR_c"/>
    <property type="match status" value="1"/>
</dbReference>
<dbReference type="PANTHER" id="PTHR43550">
    <property type="entry name" value="3-KETODIHYDROSPHINGOSINE REDUCTASE"/>
    <property type="match status" value="1"/>
</dbReference>
<dbReference type="InterPro" id="IPR036291">
    <property type="entry name" value="NAD(P)-bd_dom_sf"/>
</dbReference>
<dbReference type="InterPro" id="IPR002347">
    <property type="entry name" value="SDR_fam"/>
</dbReference>
<dbReference type="Pfam" id="PF00106">
    <property type="entry name" value="adh_short"/>
    <property type="match status" value="1"/>
</dbReference>
<evidence type="ECO:0000256" key="6">
    <source>
        <dbReference type="ARBA" id="ARBA00022857"/>
    </source>
</evidence>
<feature type="signal peptide" evidence="15">
    <location>
        <begin position="1"/>
        <end position="19"/>
    </location>
</feature>
<keyword evidence="7" id="KW-0746">Sphingolipid metabolism</keyword>
<dbReference type="FunFam" id="3.40.50.720:FF:000165">
    <property type="entry name" value="3-ketodihydrosphingosine reductase"/>
    <property type="match status" value="1"/>
</dbReference>
<sequence length="321" mass="35016">MFFLFIPVILCLIIRKVLFPRSAKQLLKKHVVITGGSSGIGKSAAILAANRGANVTILARDEHKLKLAELDVKNACTSQEQQVKYFSVDVTDSDAVTKVFAKIEECCGPIDVLINCAGKAVCRKLEDMSIENITGVLNLNVLGTIFPIYCVLPKFKARKEGIIVITASQAALIGIFGMSVYSASKFALRGLAEAIDMEVRPFNISVTLALPPDTDTPGLKTENIGKPEETTLICESGGLYNPDVVAKKLLDDALDKKFFSYIGFESFVNTTVCAGLSPCSSISEGLLQFFCMVPFRMIGLGYLASFHRIIRRCLEKSNKEK</sequence>
<dbReference type="PANTHER" id="PTHR43550:SF3">
    <property type="entry name" value="3-KETODIHYDROSPHINGOSINE REDUCTASE"/>
    <property type="match status" value="1"/>
</dbReference>
<dbReference type="GO" id="GO:0047560">
    <property type="term" value="F:3-dehydrosphinganine reductase activity"/>
    <property type="evidence" value="ECO:0007669"/>
    <property type="project" value="UniProtKB-EC"/>
</dbReference>
<dbReference type="Proteomes" id="UP001329430">
    <property type="component" value="Chromosome 9"/>
</dbReference>
<evidence type="ECO:0000256" key="12">
    <source>
        <dbReference type="ARBA" id="ARBA00048930"/>
    </source>
</evidence>
<comment type="pathway">
    <text evidence="2">Lipid metabolism; sphingolipid metabolism.</text>
</comment>
<evidence type="ECO:0000256" key="14">
    <source>
        <dbReference type="SAM" id="Phobius"/>
    </source>
</evidence>
<organism evidence="16 17">
    <name type="scientific">Pyrocoelia pectoralis</name>
    <dbReference type="NCBI Taxonomy" id="417401"/>
    <lineage>
        <taxon>Eukaryota</taxon>
        <taxon>Metazoa</taxon>
        <taxon>Ecdysozoa</taxon>
        <taxon>Arthropoda</taxon>
        <taxon>Hexapoda</taxon>
        <taxon>Insecta</taxon>
        <taxon>Pterygota</taxon>
        <taxon>Neoptera</taxon>
        <taxon>Endopterygota</taxon>
        <taxon>Coleoptera</taxon>
        <taxon>Polyphaga</taxon>
        <taxon>Elateriformia</taxon>
        <taxon>Elateroidea</taxon>
        <taxon>Lampyridae</taxon>
        <taxon>Lampyrinae</taxon>
        <taxon>Pyrocoelia</taxon>
    </lineage>
</organism>
<keyword evidence="6" id="KW-0521">NADP</keyword>
<comment type="pathway">
    <text evidence="3">Sphingolipid metabolism.</text>
</comment>
<feature type="transmembrane region" description="Helical" evidence="14">
    <location>
        <begin position="133"/>
        <end position="152"/>
    </location>
</feature>
<keyword evidence="14" id="KW-0472">Membrane</keyword>
<evidence type="ECO:0000256" key="15">
    <source>
        <dbReference type="SAM" id="SignalP"/>
    </source>
</evidence>
<evidence type="ECO:0000256" key="11">
    <source>
        <dbReference type="ARBA" id="ARBA00044737"/>
    </source>
</evidence>
<dbReference type="InterPro" id="IPR045022">
    <property type="entry name" value="KDSR-like"/>
</dbReference>
<dbReference type="EMBL" id="JAVRBK010000009">
    <property type="protein sequence ID" value="KAK5639703.1"/>
    <property type="molecule type" value="Genomic_DNA"/>
</dbReference>
<proteinExistence type="inferred from homology"/>